<dbReference type="RefSeq" id="WP_091519520.1">
    <property type="nucleotide sequence ID" value="NZ_FOVI01000004.1"/>
</dbReference>
<reference evidence="2" key="1">
    <citation type="submission" date="2016-10" db="EMBL/GenBank/DDBJ databases">
        <authorList>
            <person name="Varghese N."/>
            <person name="Submissions S."/>
        </authorList>
    </citation>
    <scope>NUCLEOTIDE SEQUENCE [LARGE SCALE GENOMIC DNA]</scope>
    <source>
        <strain evidence="2">DS-12</strain>
    </source>
</reference>
<name>A0A1I4Y4U7_9FLAO</name>
<dbReference type="STRING" id="913024.SAMN05421741_10417"/>
<dbReference type="OrthoDB" id="9970432at2"/>
<protein>
    <submittedName>
        <fullName evidence="1">Uncharacterized protein</fullName>
    </submittedName>
</protein>
<dbReference type="Proteomes" id="UP000199036">
    <property type="component" value="Unassembled WGS sequence"/>
</dbReference>
<evidence type="ECO:0000313" key="2">
    <source>
        <dbReference type="Proteomes" id="UP000199036"/>
    </source>
</evidence>
<dbReference type="EMBL" id="FOVI01000004">
    <property type="protein sequence ID" value="SFN33076.1"/>
    <property type="molecule type" value="Genomic_DNA"/>
</dbReference>
<organism evidence="1 2">
    <name type="scientific">Paenimyroides ummariense</name>
    <dbReference type="NCBI Taxonomy" id="913024"/>
    <lineage>
        <taxon>Bacteria</taxon>
        <taxon>Pseudomonadati</taxon>
        <taxon>Bacteroidota</taxon>
        <taxon>Flavobacteriia</taxon>
        <taxon>Flavobacteriales</taxon>
        <taxon>Flavobacteriaceae</taxon>
        <taxon>Paenimyroides</taxon>
    </lineage>
</organism>
<sequence length="90" mass="10467">MKLIVIKIENGVKRINNQNVDEVIKGLNPNFIDVKEIKRIFEEINSEEDLIDELKKISNKRTLSTILRYIVHIGNLSIYHANLILDKVLI</sequence>
<evidence type="ECO:0000313" key="1">
    <source>
        <dbReference type="EMBL" id="SFN33076.1"/>
    </source>
</evidence>
<dbReference type="AlphaFoldDB" id="A0A1I4Y4U7"/>
<proteinExistence type="predicted"/>
<accession>A0A1I4Y4U7</accession>
<keyword evidence="2" id="KW-1185">Reference proteome</keyword>
<gene>
    <name evidence="1" type="ORF">SAMN05421741_10417</name>
</gene>